<dbReference type="InterPro" id="IPR050406">
    <property type="entry name" value="FGGY_Carb_Kinase"/>
</dbReference>
<dbReference type="PIRSF" id="PIRSF000538">
    <property type="entry name" value="GlpK"/>
    <property type="match status" value="1"/>
</dbReference>
<evidence type="ECO:0000313" key="6">
    <source>
        <dbReference type="EMBL" id="QJE97178.1"/>
    </source>
</evidence>
<dbReference type="InterPro" id="IPR018485">
    <property type="entry name" value="FGGY_C"/>
</dbReference>
<evidence type="ECO:0000256" key="1">
    <source>
        <dbReference type="ARBA" id="ARBA00009156"/>
    </source>
</evidence>
<proteinExistence type="inferred from homology"/>
<dbReference type="KEGG" id="luo:HHL09_15755"/>
<comment type="similarity">
    <text evidence="1">Belongs to the FGGY kinase family.</text>
</comment>
<evidence type="ECO:0000256" key="2">
    <source>
        <dbReference type="ARBA" id="ARBA00022679"/>
    </source>
</evidence>
<dbReference type="PANTHER" id="PTHR43095:SF5">
    <property type="entry name" value="XYLULOSE KINASE"/>
    <property type="match status" value="1"/>
</dbReference>
<protein>
    <submittedName>
        <fullName evidence="6">Xylulokinase</fullName>
    </submittedName>
</protein>
<evidence type="ECO:0000259" key="4">
    <source>
        <dbReference type="Pfam" id="PF00370"/>
    </source>
</evidence>
<dbReference type="SUPFAM" id="SSF53067">
    <property type="entry name" value="Actin-like ATPase domain"/>
    <property type="match status" value="2"/>
</dbReference>
<dbReference type="Proteomes" id="UP000501812">
    <property type="component" value="Chromosome"/>
</dbReference>
<evidence type="ECO:0000256" key="3">
    <source>
        <dbReference type="ARBA" id="ARBA00022777"/>
    </source>
</evidence>
<keyword evidence="3 6" id="KW-0418">Kinase</keyword>
<feature type="domain" description="Carbohydrate kinase FGGY N-terminal" evidence="4">
    <location>
        <begin position="2"/>
        <end position="249"/>
    </location>
</feature>
<dbReference type="Gene3D" id="3.30.420.40">
    <property type="match status" value="2"/>
</dbReference>
<dbReference type="Pfam" id="PF00370">
    <property type="entry name" value="FGGY_N"/>
    <property type="match status" value="1"/>
</dbReference>
<dbReference type="InterPro" id="IPR018484">
    <property type="entry name" value="FGGY_N"/>
</dbReference>
<name>A0A858RL42_9BACT</name>
<dbReference type="Pfam" id="PF02782">
    <property type="entry name" value="FGGY_C"/>
    <property type="match status" value="1"/>
</dbReference>
<dbReference type="EMBL" id="CP051774">
    <property type="protein sequence ID" value="QJE97178.1"/>
    <property type="molecule type" value="Genomic_DNA"/>
</dbReference>
<dbReference type="RefSeq" id="WP_169455578.1">
    <property type="nucleotide sequence ID" value="NZ_CP051774.1"/>
</dbReference>
<reference evidence="6 7" key="1">
    <citation type="submission" date="2020-04" db="EMBL/GenBank/DDBJ databases">
        <title>Luteolibacter sp. G-1-1-1 isolated from soil.</title>
        <authorList>
            <person name="Dahal R.H."/>
        </authorList>
    </citation>
    <scope>NUCLEOTIDE SEQUENCE [LARGE SCALE GENOMIC DNA]</scope>
    <source>
        <strain evidence="6 7">G-1-1-1</strain>
    </source>
</reference>
<sequence length="497" mass="52161">MYFLGIEIGHAATRVVALDLEAATVAAESVAAHAWVEGLPDGYREQDPASWIGAADLAMRQCLEALGDGRGGVSGIGVTAPSGGMVVLDEGNRIVRPAKLGIDRSAQRQADEFARAFGGAPGLIELAGNPVEPGSLAAQALWLKQHEPYHFQRAARLMTPQDFIGYWLTGESGIEAGSAATTGLFDVPQRRWSAELLEFVDGRLYDMMPPGISPLQPRGQLRPALCQAWGLPESVIVAPGSGAAALAALAVGAAGDGSVVADLSADGSLAAISDRPVVDFRGEAATLCDASGRWLTRLGMSNAVAALELVRRHYGWSGAQFEQALANTSAGANGLLFLPYLRGETTPRLPDATGVLHGITLDNFTPGNLARASAEGLALGFGYGFSRLRDLGFEPAGVRVARDAGPAFQQLLADVFGVPVVAVAGTGGPLLGAAMQAAVVYFRLNGESLGFDEIAGYIVTVDDSTRRDPDPVRHEFYEELLARQQYLVETLHTGGFL</sequence>
<dbReference type="PANTHER" id="PTHR43095">
    <property type="entry name" value="SUGAR KINASE"/>
    <property type="match status" value="1"/>
</dbReference>
<dbReference type="InterPro" id="IPR043129">
    <property type="entry name" value="ATPase_NBD"/>
</dbReference>
<organism evidence="6 7">
    <name type="scientific">Luteolibacter luteus</name>
    <dbReference type="NCBI Taxonomy" id="2728835"/>
    <lineage>
        <taxon>Bacteria</taxon>
        <taxon>Pseudomonadati</taxon>
        <taxon>Verrucomicrobiota</taxon>
        <taxon>Verrucomicrobiia</taxon>
        <taxon>Verrucomicrobiales</taxon>
        <taxon>Verrucomicrobiaceae</taxon>
        <taxon>Luteolibacter</taxon>
    </lineage>
</organism>
<gene>
    <name evidence="6" type="ORF">HHL09_15755</name>
</gene>
<accession>A0A858RL42</accession>
<feature type="domain" description="Carbohydrate kinase FGGY C-terminal" evidence="5">
    <location>
        <begin position="310"/>
        <end position="439"/>
    </location>
</feature>
<evidence type="ECO:0000313" key="7">
    <source>
        <dbReference type="Proteomes" id="UP000501812"/>
    </source>
</evidence>
<dbReference type="AlphaFoldDB" id="A0A858RL42"/>
<dbReference type="InterPro" id="IPR000577">
    <property type="entry name" value="Carb_kinase_FGGY"/>
</dbReference>
<keyword evidence="7" id="KW-1185">Reference proteome</keyword>
<dbReference type="GO" id="GO:0016301">
    <property type="term" value="F:kinase activity"/>
    <property type="evidence" value="ECO:0007669"/>
    <property type="project" value="UniProtKB-KW"/>
</dbReference>
<evidence type="ECO:0000259" key="5">
    <source>
        <dbReference type="Pfam" id="PF02782"/>
    </source>
</evidence>
<dbReference type="GO" id="GO:0005975">
    <property type="term" value="P:carbohydrate metabolic process"/>
    <property type="evidence" value="ECO:0007669"/>
    <property type="project" value="InterPro"/>
</dbReference>
<keyword evidence="2" id="KW-0808">Transferase</keyword>